<feature type="region of interest" description="Disordered" evidence="4">
    <location>
        <begin position="9"/>
        <end position="42"/>
    </location>
</feature>
<dbReference type="InterPro" id="IPR022143">
    <property type="entry name" value="DUF3675"/>
</dbReference>
<comment type="caution">
    <text evidence="6">The sequence shown here is derived from an EMBL/GenBank/DDBJ whole genome shotgun (WGS) entry which is preliminary data.</text>
</comment>
<protein>
    <recommendedName>
        <fullName evidence="5">RING-CH-type domain-containing protein</fullName>
    </recommendedName>
</protein>
<sequence>MGEHLVVNVNQLPKSEVVDPTQQVSQPNGKKPEMVGSSSSMAAEDDKVVVVVENEEADEDAPLIGMGECRICQEEDSLTNLESPCACSGSLKYAHRKCVQYWCNEKGDITCEICHQPYQPGYTAIPRPPSDETTIDIGGVWQISGTPLDMHDPRLLAIAEAERQLFEADYDDYNGTNSSGAAFCRSAALILMALLLLRHALSITDDGEGDGDDDASAFLSEAAALAATQFAIVVQSAQSRGLLVASAAPAAVTPQAAPSQAVPHQEHNLCIFFGTQFLNGNSHFYYDNSIHHWEWDKPFEHGKDDVARESKVTGLVFVQEDKSRANDRNTWIEEMNTRKQSKAEYRDAYKNNKEMTET</sequence>
<gene>
    <name evidence="6" type="ORF">DH2020_003342</name>
</gene>
<evidence type="ECO:0000256" key="3">
    <source>
        <dbReference type="ARBA" id="ARBA00022833"/>
    </source>
</evidence>
<evidence type="ECO:0000313" key="6">
    <source>
        <dbReference type="EMBL" id="KAK6159961.1"/>
    </source>
</evidence>
<dbReference type="PROSITE" id="PS51292">
    <property type="entry name" value="ZF_RING_CH"/>
    <property type="match status" value="1"/>
</dbReference>
<name>A0ABR0XLT6_REHGL</name>
<dbReference type="Pfam" id="PF12906">
    <property type="entry name" value="RINGv"/>
    <property type="match status" value="1"/>
</dbReference>
<keyword evidence="1" id="KW-0479">Metal-binding</keyword>
<keyword evidence="7" id="KW-1185">Reference proteome</keyword>
<accession>A0ABR0XLT6</accession>
<evidence type="ECO:0000259" key="5">
    <source>
        <dbReference type="PROSITE" id="PS51292"/>
    </source>
</evidence>
<dbReference type="PANTHER" id="PTHR23012:SF175">
    <property type="entry name" value="RING_FYVE_PHD ZINC FINGER SUPERFAMILY PROTEIN"/>
    <property type="match status" value="1"/>
</dbReference>
<organism evidence="6 7">
    <name type="scientific">Rehmannia glutinosa</name>
    <name type="common">Chinese foxglove</name>
    <dbReference type="NCBI Taxonomy" id="99300"/>
    <lineage>
        <taxon>Eukaryota</taxon>
        <taxon>Viridiplantae</taxon>
        <taxon>Streptophyta</taxon>
        <taxon>Embryophyta</taxon>
        <taxon>Tracheophyta</taxon>
        <taxon>Spermatophyta</taxon>
        <taxon>Magnoliopsida</taxon>
        <taxon>eudicotyledons</taxon>
        <taxon>Gunneridae</taxon>
        <taxon>Pentapetalae</taxon>
        <taxon>asterids</taxon>
        <taxon>lamiids</taxon>
        <taxon>Lamiales</taxon>
        <taxon>Orobanchaceae</taxon>
        <taxon>Rehmannieae</taxon>
        <taxon>Rehmannia</taxon>
    </lineage>
</organism>
<dbReference type="InterPro" id="IPR013083">
    <property type="entry name" value="Znf_RING/FYVE/PHD"/>
</dbReference>
<evidence type="ECO:0000256" key="4">
    <source>
        <dbReference type="SAM" id="MobiDB-lite"/>
    </source>
</evidence>
<keyword evidence="2" id="KW-0863">Zinc-finger</keyword>
<evidence type="ECO:0000256" key="2">
    <source>
        <dbReference type="ARBA" id="ARBA00022771"/>
    </source>
</evidence>
<dbReference type="SUPFAM" id="SSF57850">
    <property type="entry name" value="RING/U-box"/>
    <property type="match status" value="1"/>
</dbReference>
<dbReference type="Pfam" id="PF12428">
    <property type="entry name" value="DUF3675"/>
    <property type="match status" value="1"/>
</dbReference>
<dbReference type="Proteomes" id="UP001318860">
    <property type="component" value="Unassembled WGS sequence"/>
</dbReference>
<evidence type="ECO:0000313" key="7">
    <source>
        <dbReference type="Proteomes" id="UP001318860"/>
    </source>
</evidence>
<keyword evidence="3" id="KW-0862">Zinc</keyword>
<dbReference type="EMBL" id="JABTTQ020000003">
    <property type="protein sequence ID" value="KAK6159961.1"/>
    <property type="molecule type" value="Genomic_DNA"/>
</dbReference>
<dbReference type="CDD" id="cd16495">
    <property type="entry name" value="RING_CH-C4HC3_MARCH"/>
    <property type="match status" value="1"/>
</dbReference>
<feature type="domain" description="RING-CH-type" evidence="5">
    <location>
        <begin position="61"/>
        <end position="121"/>
    </location>
</feature>
<dbReference type="PANTHER" id="PTHR23012">
    <property type="entry name" value="RING/FYVE/PHD ZINC FINGER DOMAIN-CONTAINING"/>
    <property type="match status" value="1"/>
</dbReference>
<reference evidence="6 7" key="1">
    <citation type="journal article" date="2021" name="Comput. Struct. Biotechnol. J.">
        <title>De novo genome assembly of the potent medicinal plant Rehmannia glutinosa using nanopore technology.</title>
        <authorList>
            <person name="Ma L."/>
            <person name="Dong C."/>
            <person name="Song C."/>
            <person name="Wang X."/>
            <person name="Zheng X."/>
            <person name="Niu Y."/>
            <person name="Chen S."/>
            <person name="Feng W."/>
        </authorList>
    </citation>
    <scope>NUCLEOTIDE SEQUENCE [LARGE SCALE GENOMIC DNA]</scope>
    <source>
        <strain evidence="6">DH-2019</strain>
    </source>
</reference>
<proteinExistence type="predicted"/>
<dbReference type="InterPro" id="IPR033275">
    <property type="entry name" value="MARCH-like"/>
</dbReference>
<dbReference type="Gene3D" id="3.30.40.10">
    <property type="entry name" value="Zinc/RING finger domain, C3HC4 (zinc finger)"/>
    <property type="match status" value="1"/>
</dbReference>
<dbReference type="InterPro" id="IPR011016">
    <property type="entry name" value="Znf_RING-CH"/>
</dbReference>
<dbReference type="SMART" id="SM00744">
    <property type="entry name" value="RINGv"/>
    <property type="match status" value="1"/>
</dbReference>
<evidence type="ECO:0000256" key="1">
    <source>
        <dbReference type="ARBA" id="ARBA00022723"/>
    </source>
</evidence>